<protein>
    <recommendedName>
        <fullName evidence="3">Chemotaxis protein</fullName>
    </recommendedName>
</protein>
<organism evidence="1 2">
    <name type="scientific">Rhodobacter xanthinilyticus</name>
    <dbReference type="NCBI Taxonomy" id="1850250"/>
    <lineage>
        <taxon>Bacteria</taxon>
        <taxon>Pseudomonadati</taxon>
        <taxon>Pseudomonadota</taxon>
        <taxon>Alphaproteobacteria</taxon>
        <taxon>Rhodobacterales</taxon>
        <taxon>Rhodobacter group</taxon>
        <taxon>Rhodobacter</taxon>
    </lineage>
</organism>
<dbReference type="Proteomes" id="UP000176562">
    <property type="component" value="Chromosome"/>
</dbReference>
<dbReference type="AlphaFoldDB" id="A0A1D9MBN3"/>
<dbReference type="KEGG" id="rhp:LPB142_07165"/>
<gene>
    <name evidence="1" type="ORF">LPB142_07165</name>
</gene>
<dbReference type="RefSeq" id="WP_071165950.1">
    <property type="nucleotide sequence ID" value="NZ_CP017781.1"/>
</dbReference>
<evidence type="ECO:0000313" key="1">
    <source>
        <dbReference type="EMBL" id="AOZ69129.1"/>
    </source>
</evidence>
<sequence>MKLLVRQHLQGMKERGELDVLLPQLLSELGYEIVHHPRVGGRQAGVDVAAVGPDPDADGTRSILLFVIKSGDVGRADWDGTLQAVRPSLGEVLDDYIPNRLPHQYRDLPVAICVCMGGEIQEGIRAQWRGFVERQSTEMLNFREWNGDRLANLILSGILGKELLDPDHRSHFQKAIALVSEPEESYRNFRALLDALAENIGNDQRGTTHLRQMMICLWVLVGNGLDADNFEAPYRACELAVLHAWDALRRCPESAKSRHAERKEILDHVLSLYFKVGQKFMLEKIGPHAAQQHALSAAVRSRSALDVNLALFETMGRAALLGLWHHYIGCSTEGERQREHLKTRNRLLDLAISMVNVNPTLLAPMRDDHHIEIGLLMLLAQGCGRLQHVDHYLREVANRLLFRYVRRSHWVTHYTDYRQLARHPLDLGDEYFQQSTCGSVLVPFMLAGLERLGASEELSALLEVVSGELPHMTQQVWVPSDQTDDCIWRSGETIGFGIPLATRDSDGIGVSLSAEIDAIVSEQQQINQMKAVQHGLVPLLMTACRHHRIPLPPHFWFQPIGKSV</sequence>
<reference evidence="1 2" key="1">
    <citation type="submission" date="2016-10" db="EMBL/GenBank/DDBJ databases">
        <title>Rhodobacter sp. LPB0142, isolated from sea water.</title>
        <authorList>
            <person name="Kim E."/>
            <person name="Yi H."/>
        </authorList>
    </citation>
    <scope>NUCLEOTIDE SEQUENCE [LARGE SCALE GENOMIC DNA]</scope>
    <source>
        <strain evidence="1 2">LPB0142</strain>
    </source>
</reference>
<evidence type="ECO:0000313" key="2">
    <source>
        <dbReference type="Proteomes" id="UP000176562"/>
    </source>
</evidence>
<name>A0A1D9MBN3_9RHOB</name>
<evidence type="ECO:0008006" key="3">
    <source>
        <dbReference type="Google" id="ProtNLM"/>
    </source>
</evidence>
<accession>A0A1D9MBN3</accession>
<dbReference type="EMBL" id="CP017781">
    <property type="protein sequence ID" value="AOZ69129.1"/>
    <property type="molecule type" value="Genomic_DNA"/>
</dbReference>
<proteinExistence type="predicted"/>
<keyword evidence="2" id="KW-1185">Reference proteome</keyword>